<name>A0AAD1X9C9_EUPCR</name>
<dbReference type="AlphaFoldDB" id="A0AAD1X9C9"/>
<organism evidence="1 2">
    <name type="scientific">Euplotes crassus</name>
    <dbReference type="NCBI Taxonomy" id="5936"/>
    <lineage>
        <taxon>Eukaryota</taxon>
        <taxon>Sar</taxon>
        <taxon>Alveolata</taxon>
        <taxon>Ciliophora</taxon>
        <taxon>Intramacronucleata</taxon>
        <taxon>Spirotrichea</taxon>
        <taxon>Hypotrichia</taxon>
        <taxon>Euplotida</taxon>
        <taxon>Euplotidae</taxon>
        <taxon>Moneuplotes</taxon>
    </lineage>
</organism>
<keyword evidence="2" id="KW-1185">Reference proteome</keyword>
<dbReference type="EMBL" id="CAMPGE010009114">
    <property type="protein sequence ID" value="CAI2367989.1"/>
    <property type="molecule type" value="Genomic_DNA"/>
</dbReference>
<comment type="caution">
    <text evidence="1">The sequence shown here is derived from an EMBL/GenBank/DDBJ whole genome shotgun (WGS) entry which is preliminary data.</text>
</comment>
<dbReference type="Proteomes" id="UP001295684">
    <property type="component" value="Unassembled WGS sequence"/>
</dbReference>
<evidence type="ECO:0000313" key="1">
    <source>
        <dbReference type="EMBL" id="CAI2367989.1"/>
    </source>
</evidence>
<sequence>MMFISCLSCYSDAYAQFDYLFLSEFSVFTKRERICFYKVFMPFINLKRRVCDAIV</sequence>
<protein>
    <submittedName>
        <fullName evidence="1">Uncharacterized protein</fullName>
    </submittedName>
</protein>
<proteinExistence type="predicted"/>
<accession>A0AAD1X9C9</accession>
<gene>
    <name evidence="1" type="ORF">ECRASSUSDP1_LOCUS9278</name>
</gene>
<evidence type="ECO:0000313" key="2">
    <source>
        <dbReference type="Proteomes" id="UP001295684"/>
    </source>
</evidence>
<reference evidence="1" key="1">
    <citation type="submission" date="2023-07" db="EMBL/GenBank/DDBJ databases">
        <authorList>
            <consortium name="AG Swart"/>
            <person name="Singh M."/>
            <person name="Singh A."/>
            <person name="Seah K."/>
            <person name="Emmerich C."/>
        </authorList>
    </citation>
    <scope>NUCLEOTIDE SEQUENCE</scope>
    <source>
        <strain evidence="1">DP1</strain>
    </source>
</reference>